<organism evidence="1 2">
    <name type="scientific">Pocillopora damicornis</name>
    <name type="common">Cauliflower coral</name>
    <name type="synonym">Millepora damicornis</name>
    <dbReference type="NCBI Taxonomy" id="46731"/>
    <lineage>
        <taxon>Eukaryota</taxon>
        <taxon>Metazoa</taxon>
        <taxon>Cnidaria</taxon>
        <taxon>Anthozoa</taxon>
        <taxon>Hexacorallia</taxon>
        <taxon>Scleractinia</taxon>
        <taxon>Astrocoeniina</taxon>
        <taxon>Pocilloporidae</taxon>
        <taxon>Pocillopora</taxon>
    </lineage>
</organism>
<reference evidence="1 2" key="1">
    <citation type="journal article" date="2018" name="Sci. Rep.">
        <title>Comparative analysis of the Pocillopora damicornis genome highlights role of immune system in coral evolution.</title>
        <authorList>
            <person name="Cunning R."/>
            <person name="Bay R.A."/>
            <person name="Gillette P."/>
            <person name="Baker A.C."/>
            <person name="Traylor-Knowles N."/>
        </authorList>
    </citation>
    <scope>NUCLEOTIDE SEQUENCE [LARGE SCALE GENOMIC DNA]</scope>
    <source>
        <strain evidence="1">RSMAS</strain>
        <tissue evidence="1">Whole animal</tissue>
    </source>
</reference>
<dbReference type="EMBL" id="RCHS01001288">
    <property type="protein sequence ID" value="RMX54299.1"/>
    <property type="molecule type" value="Genomic_DNA"/>
</dbReference>
<keyword evidence="2" id="KW-1185">Reference proteome</keyword>
<comment type="caution">
    <text evidence="1">The sequence shown here is derived from an EMBL/GenBank/DDBJ whole genome shotgun (WGS) entry which is preliminary data.</text>
</comment>
<accession>A0A3M6UL38</accession>
<sequence length="173" mass="20595">MTRNRQILKLLGIGEHFSFNYWRKISKGCQFIRFGGERMAIDRKAVKRKIKPCEKDLYEKLMAGEINEESLRYDFCYDRDNQLILPDVLGLSTFTNRNLMPSHLTRKPERLWQLDPESRFPNELEIFVPQDRSFKGYIRIKKGTQVEKDKLIEMLGCLPWRKCPKQLVENPLN</sequence>
<protein>
    <submittedName>
        <fullName evidence="1">Uncharacterized protein</fullName>
    </submittedName>
</protein>
<gene>
    <name evidence="1" type="ORF">pdam_00011989</name>
</gene>
<dbReference type="AlphaFoldDB" id="A0A3M6UL38"/>
<proteinExistence type="predicted"/>
<evidence type="ECO:0000313" key="1">
    <source>
        <dbReference type="EMBL" id="RMX54299.1"/>
    </source>
</evidence>
<dbReference type="Proteomes" id="UP000275408">
    <property type="component" value="Unassembled WGS sequence"/>
</dbReference>
<name>A0A3M6UL38_POCDA</name>
<evidence type="ECO:0000313" key="2">
    <source>
        <dbReference type="Proteomes" id="UP000275408"/>
    </source>
</evidence>